<dbReference type="Proteomes" id="UP000624244">
    <property type="component" value="Unassembled WGS sequence"/>
</dbReference>
<sequence>MCRNQHYERASAVPSHAQRQSLSTESYYLLRSSLLCNKDFRPILLTCDEWQTLYSPRVVKIHCNDVTTSPCIGPIPEPDRR</sequence>
<comment type="caution">
    <text evidence="2">The sequence shown here is derived from an EMBL/GenBank/DDBJ whole genome shotgun (WGS) entry which is preliminary data.</text>
</comment>
<gene>
    <name evidence="2" type="ORF">GGP41_001480</name>
</gene>
<dbReference type="EMBL" id="WNKQ01000054">
    <property type="protein sequence ID" value="KAF5843955.1"/>
    <property type="molecule type" value="Genomic_DNA"/>
</dbReference>
<dbReference type="AlphaFoldDB" id="A0A8H5Z712"/>
<proteinExistence type="predicted"/>
<name>A0A8H5Z712_COCSA</name>
<organism evidence="2 3">
    <name type="scientific">Cochliobolus sativus</name>
    <name type="common">Common root rot and spot blotch fungus</name>
    <name type="synonym">Bipolaris sorokiniana</name>
    <dbReference type="NCBI Taxonomy" id="45130"/>
    <lineage>
        <taxon>Eukaryota</taxon>
        <taxon>Fungi</taxon>
        <taxon>Dikarya</taxon>
        <taxon>Ascomycota</taxon>
        <taxon>Pezizomycotina</taxon>
        <taxon>Dothideomycetes</taxon>
        <taxon>Pleosporomycetidae</taxon>
        <taxon>Pleosporales</taxon>
        <taxon>Pleosporineae</taxon>
        <taxon>Pleosporaceae</taxon>
        <taxon>Bipolaris</taxon>
    </lineage>
</organism>
<evidence type="ECO:0000313" key="2">
    <source>
        <dbReference type="EMBL" id="KAF5843955.1"/>
    </source>
</evidence>
<accession>A0A8H5Z712</accession>
<feature type="region of interest" description="Disordered" evidence="1">
    <location>
        <begin position="1"/>
        <end position="21"/>
    </location>
</feature>
<evidence type="ECO:0000256" key="1">
    <source>
        <dbReference type="SAM" id="MobiDB-lite"/>
    </source>
</evidence>
<reference evidence="2" key="1">
    <citation type="submission" date="2019-11" db="EMBL/GenBank/DDBJ databases">
        <title>Bipolaris sorokiniana Genome sequencing.</title>
        <authorList>
            <person name="Wang H."/>
        </authorList>
    </citation>
    <scope>NUCLEOTIDE SEQUENCE</scope>
</reference>
<protein>
    <submittedName>
        <fullName evidence="2">Uncharacterized protein</fullName>
    </submittedName>
</protein>
<evidence type="ECO:0000313" key="3">
    <source>
        <dbReference type="Proteomes" id="UP000624244"/>
    </source>
</evidence>